<dbReference type="InterPro" id="IPR050608">
    <property type="entry name" value="NmrA-type/Isoflavone_red_sf"/>
</dbReference>
<dbReference type="AlphaFoldDB" id="A0AAD3NNA8"/>
<evidence type="ECO:0000313" key="2">
    <source>
        <dbReference type="EMBL" id="GLJ56689.1"/>
    </source>
</evidence>
<reference evidence="2" key="1">
    <citation type="submission" date="2022-12" db="EMBL/GenBank/DDBJ databases">
        <title>Chromosome-Level Genome Assembly of Japanese Cedar (Cryptomeriajaponica D. Don).</title>
        <authorList>
            <person name="Fujino T."/>
            <person name="Yamaguchi K."/>
            <person name="Yokoyama T."/>
            <person name="Hamanaka T."/>
            <person name="Harazono Y."/>
            <person name="Kamada H."/>
            <person name="Kobayashi W."/>
            <person name="Ujino-Ihara T."/>
            <person name="Uchiyama K."/>
            <person name="Matsumoto A."/>
            <person name="Izuno A."/>
            <person name="Tsumura Y."/>
            <person name="Toyoda A."/>
            <person name="Shigenobu S."/>
            <person name="Moriguchi Y."/>
            <person name="Ueno S."/>
            <person name="Kasahara M."/>
        </authorList>
    </citation>
    <scope>NUCLEOTIDE SEQUENCE</scope>
</reference>
<proteinExistence type="predicted"/>
<gene>
    <name evidence="2" type="ORF">SUGI_1239170</name>
</gene>
<protein>
    <recommendedName>
        <fullName evidence="1">NmrA-like domain-containing protein</fullName>
    </recommendedName>
</protein>
<dbReference type="PANTHER" id="PTHR43349:SF93">
    <property type="entry name" value="ISOFLAVONE REDUCTASE HOMOLOG P3-RELATED"/>
    <property type="match status" value="1"/>
</dbReference>
<dbReference type="EMBL" id="BSEH01000030">
    <property type="protein sequence ID" value="GLJ56689.1"/>
    <property type="molecule type" value="Genomic_DNA"/>
</dbReference>
<comment type="caution">
    <text evidence="2">The sequence shown here is derived from an EMBL/GenBank/DDBJ whole genome shotgun (WGS) entry which is preliminary data.</text>
</comment>
<sequence length="131" mass="14774">MDASVAAFPHSFYLFLHTQILEENLVSTMASICEIASYDHNVKEEKNISTSKILVIGATGYIHHFVALAAIAASHPTYALIRPTNAFDVAKEKCLHELKDSSVKNIYVCQKLCRREMIFVVLARVICKRQY</sequence>
<keyword evidence="3" id="KW-1185">Reference proteome</keyword>
<feature type="domain" description="NmrA-like" evidence="1">
    <location>
        <begin position="50"/>
        <end position="103"/>
    </location>
</feature>
<dbReference type="Pfam" id="PF05368">
    <property type="entry name" value="NmrA"/>
    <property type="match status" value="1"/>
</dbReference>
<name>A0AAD3NNA8_CRYJA</name>
<dbReference type="Gene3D" id="3.40.50.720">
    <property type="entry name" value="NAD(P)-binding Rossmann-like Domain"/>
    <property type="match status" value="1"/>
</dbReference>
<accession>A0AAD3NNA8</accession>
<evidence type="ECO:0000313" key="3">
    <source>
        <dbReference type="Proteomes" id="UP001234787"/>
    </source>
</evidence>
<organism evidence="2 3">
    <name type="scientific">Cryptomeria japonica</name>
    <name type="common">Japanese cedar</name>
    <name type="synonym">Cupressus japonica</name>
    <dbReference type="NCBI Taxonomy" id="3369"/>
    <lineage>
        <taxon>Eukaryota</taxon>
        <taxon>Viridiplantae</taxon>
        <taxon>Streptophyta</taxon>
        <taxon>Embryophyta</taxon>
        <taxon>Tracheophyta</taxon>
        <taxon>Spermatophyta</taxon>
        <taxon>Pinopsida</taxon>
        <taxon>Pinidae</taxon>
        <taxon>Conifers II</taxon>
        <taxon>Cupressales</taxon>
        <taxon>Cupressaceae</taxon>
        <taxon>Cryptomeria</taxon>
    </lineage>
</organism>
<evidence type="ECO:0000259" key="1">
    <source>
        <dbReference type="Pfam" id="PF05368"/>
    </source>
</evidence>
<dbReference type="PANTHER" id="PTHR43349">
    <property type="entry name" value="PINORESINOL REDUCTASE-RELATED"/>
    <property type="match status" value="1"/>
</dbReference>
<dbReference type="InterPro" id="IPR036291">
    <property type="entry name" value="NAD(P)-bd_dom_sf"/>
</dbReference>
<dbReference type="InterPro" id="IPR008030">
    <property type="entry name" value="NmrA-like"/>
</dbReference>
<dbReference type="SUPFAM" id="SSF51735">
    <property type="entry name" value="NAD(P)-binding Rossmann-fold domains"/>
    <property type="match status" value="1"/>
</dbReference>
<dbReference type="Proteomes" id="UP001234787">
    <property type="component" value="Unassembled WGS sequence"/>
</dbReference>